<dbReference type="Proteomes" id="UP000012081">
    <property type="component" value="Unassembled WGS sequence"/>
</dbReference>
<comment type="caution">
    <text evidence="2">The sequence shown here is derived from an EMBL/GenBank/DDBJ whole genome shotgun (WGS) entry which is preliminary data.</text>
</comment>
<evidence type="ECO:0000313" key="3">
    <source>
        <dbReference type="Proteomes" id="UP000012081"/>
    </source>
</evidence>
<protein>
    <submittedName>
        <fullName evidence="2">Uncharacterized protein</fullName>
    </submittedName>
</protein>
<name>M8D8Y2_9BACL</name>
<organism evidence="2 3">
    <name type="scientific">Brevibacillus borstelensis AK1</name>
    <dbReference type="NCBI Taxonomy" id="1300222"/>
    <lineage>
        <taxon>Bacteria</taxon>
        <taxon>Bacillati</taxon>
        <taxon>Bacillota</taxon>
        <taxon>Bacilli</taxon>
        <taxon>Bacillales</taxon>
        <taxon>Paenibacillaceae</taxon>
        <taxon>Brevibacillus</taxon>
    </lineage>
</organism>
<dbReference type="AlphaFoldDB" id="M8D8Y2"/>
<accession>M8D8Y2</accession>
<feature type="region of interest" description="Disordered" evidence="1">
    <location>
        <begin position="60"/>
        <end position="81"/>
    </location>
</feature>
<evidence type="ECO:0000313" key="2">
    <source>
        <dbReference type="EMBL" id="EMT52714.1"/>
    </source>
</evidence>
<dbReference type="EMBL" id="APBN01000003">
    <property type="protein sequence ID" value="EMT52714.1"/>
    <property type="molecule type" value="Genomic_DNA"/>
</dbReference>
<dbReference type="PATRIC" id="fig|1300222.3.peg.1649"/>
<sequence>MAKGSWKEKRGILIAFLGPDDDATDFLPAELPKSRLKGQRTSLNRRSLVEVPRSGRSTLSDYYAPRLADMNPNEEGQQHAN</sequence>
<reference evidence="2 3" key="1">
    <citation type="submission" date="2013-03" db="EMBL/GenBank/DDBJ databases">
        <title>Assembly of a new bacterial strain Brevibacillus borstelensis AK1.</title>
        <authorList>
            <person name="Rajan I."/>
            <person name="PoliReddy D."/>
            <person name="Sugumar T."/>
            <person name="Rathinam K."/>
            <person name="Alqarawi S."/>
            <person name="Khalil A.B."/>
            <person name="Sivakumar N."/>
        </authorList>
    </citation>
    <scope>NUCLEOTIDE SEQUENCE [LARGE SCALE GENOMIC DNA]</scope>
    <source>
        <strain evidence="2 3">AK1</strain>
    </source>
</reference>
<evidence type="ECO:0000256" key="1">
    <source>
        <dbReference type="SAM" id="MobiDB-lite"/>
    </source>
</evidence>
<keyword evidence="3" id="KW-1185">Reference proteome</keyword>
<gene>
    <name evidence="2" type="ORF">I532_08042</name>
</gene>
<proteinExistence type="predicted"/>